<evidence type="ECO:0000256" key="2">
    <source>
        <dbReference type="ARBA" id="ARBA00023125"/>
    </source>
</evidence>
<dbReference type="PROSITE" id="PS00041">
    <property type="entry name" value="HTH_ARAC_FAMILY_1"/>
    <property type="match status" value="1"/>
</dbReference>
<dbReference type="InterPro" id="IPR018062">
    <property type="entry name" value="HTH_AraC-typ_CS"/>
</dbReference>
<dbReference type="GO" id="GO:0003700">
    <property type="term" value="F:DNA-binding transcription factor activity"/>
    <property type="evidence" value="ECO:0007669"/>
    <property type="project" value="InterPro"/>
</dbReference>
<dbReference type="GO" id="GO:0043565">
    <property type="term" value="F:sequence-specific DNA binding"/>
    <property type="evidence" value="ECO:0007669"/>
    <property type="project" value="InterPro"/>
</dbReference>
<dbReference type="InterPro" id="IPR018060">
    <property type="entry name" value="HTH_AraC"/>
</dbReference>
<organism evidence="5 6">
    <name type="scientific">Puia dinghuensis</name>
    <dbReference type="NCBI Taxonomy" id="1792502"/>
    <lineage>
        <taxon>Bacteria</taxon>
        <taxon>Pseudomonadati</taxon>
        <taxon>Bacteroidota</taxon>
        <taxon>Chitinophagia</taxon>
        <taxon>Chitinophagales</taxon>
        <taxon>Chitinophagaceae</taxon>
        <taxon>Puia</taxon>
    </lineage>
</organism>
<reference evidence="5" key="2">
    <citation type="submission" date="2020-09" db="EMBL/GenBank/DDBJ databases">
        <authorList>
            <person name="Sun Q."/>
            <person name="Zhou Y."/>
        </authorList>
    </citation>
    <scope>NUCLEOTIDE SEQUENCE</scope>
    <source>
        <strain evidence="5">CGMCC 1.15448</strain>
    </source>
</reference>
<dbReference type="Pfam" id="PF12833">
    <property type="entry name" value="HTH_18"/>
    <property type="match status" value="1"/>
</dbReference>
<dbReference type="PANTHER" id="PTHR47893">
    <property type="entry name" value="REGULATORY PROTEIN PCHR"/>
    <property type="match status" value="1"/>
</dbReference>
<keyword evidence="3" id="KW-0804">Transcription</keyword>
<dbReference type="Proteomes" id="UP000607559">
    <property type="component" value="Unassembled WGS sequence"/>
</dbReference>
<gene>
    <name evidence="5" type="ORF">GCM10011511_12710</name>
</gene>
<evidence type="ECO:0000313" key="5">
    <source>
        <dbReference type="EMBL" id="GGA90885.1"/>
    </source>
</evidence>
<proteinExistence type="predicted"/>
<dbReference type="PROSITE" id="PS01124">
    <property type="entry name" value="HTH_ARAC_FAMILY_2"/>
    <property type="match status" value="1"/>
</dbReference>
<keyword evidence="6" id="KW-1185">Reference proteome</keyword>
<dbReference type="SUPFAM" id="SSF46689">
    <property type="entry name" value="Homeodomain-like"/>
    <property type="match status" value="1"/>
</dbReference>
<evidence type="ECO:0000256" key="1">
    <source>
        <dbReference type="ARBA" id="ARBA00023015"/>
    </source>
</evidence>
<evidence type="ECO:0000256" key="3">
    <source>
        <dbReference type="ARBA" id="ARBA00023163"/>
    </source>
</evidence>
<accession>A0A8J2XRX2</accession>
<dbReference type="EMBL" id="BMJC01000001">
    <property type="protein sequence ID" value="GGA90885.1"/>
    <property type="molecule type" value="Genomic_DNA"/>
</dbReference>
<comment type="caution">
    <text evidence="5">The sequence shown here is derived from an EMBL/GenBank/DDBJ whole genome shotgun (WGS) entry which is preliminary data.</text>
</comment>
<reference evidence="5" key="1">
    <citation type="journal article" date="2014" name="Int. J. Syst. Evol. Microbiol.">
        <title>Complete genome sequence of Corynebacterium casei LMG S-19264T (=DSM 44701T), isolated from a smear-ripened cheese.</title>
        <authorList>
            <consortium name="US DOE Joint Genome Institute (JGI-PGF)"/>
            <person name="Walter F."/>
            <person name="Albersmeier A."/>
            <person name="Kalinowski J."/>
            <person name="Ruckert C."/>
        </authorList>
    </citation>
    <scope>NUCLEOTIDE SEQUENCE</scope>
    <source>
        <strain evidence="5">CGMCC 1.15448</strain>
    </source>
</reference>
<dbReference type="Gene3D" id="1.10.10.60">
    <property type="entry name" value="Homeodomain-like"/>
    <property type="match status" value="1"/>
</dbReference>
<dbReference type="InterPro" id="IPR020449">
    <property type="entry name" value="Tscrpt_reg_AraC-type_HTH"/>
</dbReference>
<dbReference type="InterPro" id="IPR009057">
    <property type="entry name" value="Homeodomain-like_sf"/>
</dbReference>
<dbReference type="AlphaFoldDB" id="A0A8J2XRX2"/>
<evidence type="ECO:0000259" key="4">
    <source>
        <dbReference type="PROSITE" id="PS01124"/>
    </source>
</evidence>
<protein>
    <recommendedName>
        <fullName evidence="4">HTH araC/xylS-type domain-containing protein</fullName>
    </recommendedName>
</protein>
<evidence type="ECO:0000313" key="6">
    <source>
        <dbReference type="Proteomes" id="UP000607559"/>
    </source>
</evidence>
<dbReference type="RefSeq" id="WP_188929652.1">
    <property type="nucleotide sequence ID" value="NZ_BMJC01000001.1"/>
</dbReference>
<dbReference type="PRINTS" id="PR00032">
    <property type="entry name" value="HTHARAC"/>
</dbReference>
<dbReference type="SMART" id="SM00342">
    <property type="entry name" value="HTH_ARAC"/>
    <property type="match status" value="1"/>
</dbReference>
<dbReference type="PANTHER" id="PTHR47893:SF1">
    <property type="entry name" value="REGULATORY PROTEIN PCHR"/>
    <property type="match status" value="1"/>
</dbReference>
<sequence>MIRFAYQLHDFRHWLTDLSTLLNLPIKGGTMEFPSAMGEGIIRAASLPSGFSYVVMNFSLKDDLVFFNRESSPRGLCLFFNPAPFLSSTTREQETTFGRETLVRRIGIFFPAEFLRQHLRKDILADLFQYTENNPTPTTKESAPYEYRSLIEDIFAVDGSSVLSHLILHNRILLLAEKFLNAFLTKAPFSLPIGKGWAKGKEKDLDALKTIVQLLSDSQLNKFPSIETLSKTAMMSSTKLKTRFKQIYGMKLYEFYNRNRLEQAKEMLKTGDYSVKQVGINIGFSNLSNFAKAFKKEFGMLPKEVLKNK</sequence>
<dbReference type="InterPro" id="IPR053142">
    <property type="entry name" value="PchR_regulatory_protein"/>
</dbReference>
<keyword evidence="1" id="KW-0805">Transcription regulation</keyword>
<name>A0A8J2XRX2_9BACT</name>
<feature type="domain" description="HTH araC/xylS-type" evidence="4">
    <location>
        <begin position="209"/>
        <end position="308"/>
    </location>
</feature>
<keyword evidence="2" id="KW-0238">DNA-binding</keyword>